<feature type="transmembrane region" description="Helical" evidence="1">
    <location>
        <begin position="21"/>
        <end position="42"/>
    </location>
</feature>
<feature type="transmembrane region" description="Helical" evidence="1">
    <location>
        <begin position="125"/>
        <end position="149"/>
    </location>
</feature>
<feature type="transmembrane region" description="Helical" evidence="1">
    <location>
        <begin position="62"/>
        <end position="88"/>
    </location>
</feature>
<protein>
    <recommendedName>
        <fullName evidence="4">Regulatory protein YrvL</fullName>
    </recommendedName>
</protein>
<dbReference type="RefSeq" id="WP_155612944.1">
    <property type="nucleotide sequence ID" value="NZ_WNZW01000013.1"/>
</dbReference>
<reference evidence="2 3" key="1">
    <citation type="submission" date="2019-11" db="EMBL/GenBank/DDBJ databases">
        <title>Draft genome sequences of five Paenibacillus species of dairy origin.</title>
        <authorList>
            <person name="Olajide A.M."/>
            <person name="Chen S."/>
            <person name="Lapointe G."/>
        </authorList>
    </citation>
    <scope>NUCLEOTIDE SEQUENCE [LARGE SCALE GENOMIC DNA]</scope>
    <source>
        <strain evidence="2 3">12CR55</strain>
    </source>
</reference>
<proteinExistence type="predicted"/>
<gene>
    <name evidence="2" type="ORF">GNP95_21720</name>
</gene>
<sequence>MDRRDHEEPAPWQVKLWLVPLLALLILAPIIGFAFLYSLYFYSLSEISSIMDYEQYPDLLVFSIYILVGFLIFETLINPLIVAVMRYILNRQISVYTKNAITIIADSIIIYWLAGLFKGVFIESIWAALSVSVFYHIFEWILIWALGYYKKKD</sequence>
<keyword evidence="1" id="KW-0472">Membrane</keyword>
<name>A0A7X2Z4U0_9BACL</name>
<evidence type="ECO:0008006" key="4">
    <source>
        <dbReference type="Google" id="ProtNLM"/>
    </source>
</evidence>
<dbReference type="EMBL" id="WNZW01000013">
    <property type="protein sequence ID" value="MUG47574.1"/>
    <property type="molecule type" value="Genomic_DNA"/>
</dbReference>
<comment type="caution">
    <text evidence="2">The sequence shown here is derived from an EMBL/GenBank/DDBJ whole genome shotgun (WGS) entry which is preliminary data.</text>
</comment>
<dbReference type="Proteomes" id="UP000447876">
    <property type="component" value="Unassembled WGS sequence"/>
</dbReference>
<keyword evidence="1" id="KW-0812">Transmembrane</keyword>
<evidence type="ECO:0000256" key="1">
    <source>
        <dbReference type="SAM" id="Phobius"/>
    </source>
</evidence>
<feature type="transmembrane region" description="Helical" evidence="1">
    <location>
        <begin position="100"/>
        <end position="119"/>
    </location>
</feature>
<organism evidence="2 3">
    <name type="scientific">Paenibacillus woosongensis</name>
    <dbReference type="NCBI Taxonomy" id="307580"/>
    <lineage>
        <taxon>Bacteria</taxon>
        <taxon>Bacillati</taxon>
        <taxon>Bacillota</taxon>
        <taxon>Bacilli</taxon>
        <taxon>Bacillales</taxon>
        <taxon>Paenibacillaceae</taxon>
        <taxon>Paenibacillus</taxon>
    </lineage>
</organism>
<evidence type="ECO:0000313" key="3">
    <source>
        <dbReference type="Proteomes" id="UP000447876"/>
    </source>
</evidence>
<dbReference type="OrthoDB" id="2609194at2"/>
<accession>A0A7X2Z4U0</accession>
<dbReference type="AlphaFoldDB" id="A0A7X2Z4U0"/>
<keyword evidence="1" id="KW-1133">Transmembrane helix</keyword>
<evidence type="ECO:0000313" key="2">
    <source>
        <dbReference type="EMBL" id="MUG47574.1"/>
    </source>
</evidence>